<comment type="caution">
    <text evidence="1">The sequence shown here is derived from an EMBL/GenBank/DDBJ whole genome shotgun (WGS) entry which is preliminary data.</text>
</comment>
<name>A0A7V0XEK6_UNCW3</name>
<reference evidence="1" key="1">
    <citation type="journal article" date="2020" name="mSystems">
        <title>Genome- and Community-Level Interaction Insights into Carbon Utilization and Element Cycling Functions of Hydrothermarchaeota in Hydrothermal Sediment.</title>
        <authorList>
            <person name="Zhou Z."/>
            <person name="Liu Y."/>
            <person name="Xu W."/>
            <person name="Pan J."/>
            <person name="Luo Z.H."/>
            <person name="Li M."/>
        </authorList>
    </citation>
    <scope>NUCLEOTIDE SEQUENCE [LARGE SCALE GENOMIC DNA]</scope>
    <source>
        <strain evidence="1">SpSt-1182</strain>
    </source>
</reference>
<evidence type="ECO:0008006" key="2">
    <source>
        <dbReference type="Google" id="ProtNLM"/>
    </source>
</evidence>
<dbReference type="Proteomes" id="UP000885672">
    <property type="component" value="Unassembled WGS sequence"/>
</dbReference>
<dbReference type="SUPFAM" id="SSF117281">
    <property type="entry name" value="Kelch motif"/>
    <property type="match status" value="1"/>
</dbReference>
<dbReference type="AlphaFoldDB" id="A0A7V0XEK6"/>
<accession>A0A7V0XEK6</accession>
<dbReference type="Gene3D" id="2.120.10.80">
    <property type="entry name" value="Kelch-type beta propeller"/>
    <property type="match status" value="1"/>
</dbReference>
<proteinExistence type="predicted"/>
<organism evidence="1">
    <name type="scientific">candidate division WOR-3 bacterium</name>
    <dbReference type="NCBI Taxonomy" id="2052148"/>
    <lineage>
        <taxon>Bacteria</taxon>
        <taxon>Bacteria division WOR-3</taxon>
    </lineage>
</organism>
<feature type="non-terminal residue" evidence="1">
    <location>
        <position position="111"/>
    </location>
</feature>
<protein>
    <recommendedName>
        <fullName evidence="2">Galactose oxidase</fullName>
    </recommendedName>
</protein>
<evidence type="ECO:0000313" key="1">
    <source>
        <dbReference type="EMBL" id="HDQ99172.1"/>
    </source>
</evidence>
<gene>
    <name evidence="1" type="ORF">ENN51_02650</name>
</gene>
<dbReference type="EMBL" id="DSBX01000102">
    <property type="protein sequence ID" value="HDQ99172.1"/>
    <property type="molecule type" value="Genomic_DNA"/>
</dbReference>
<dbReference type="InterPro" id="IPR015915">
    <property type="entry name" value="Kelch-typ_b-propeller"/>
</dbReference>
<sequence length="111" mass="11610">MSPYTDAGNVTWTFGTASPILVSRLAAVVVGDEMHIVTGEVSPAPNRRPDQIYNFTTNTWSEGLSHPGGGISNGNAVAVSDTLIIVGPGYLSDGGAYNNVSRLNLSANTWT</sequence>